<name>A0A8H6YAN9_9AGAR</name>
<accession>A0A8H6YAN9</accession>
<gene>
    <name evidence="1" type="ORF">MSAN_01347600</name>
</gene>
<evidence type="ECO:0000313" key="2">
    <source>
        <dbReference type="Proteomes" id="UP000623467"/>
    </source>
</evidence>
<sequence>MTERLAFTMIPRLRRLTIAIYSDQPHLLIPWAQLTDLTLECDSLDLILDIMAQCTALTHASIMIAVGPDQVSAQRPPFALGHLHTLSLLFICPQPMAHFLGSVLTLALEELRLNTLGPHDRIQLEAPLAAYLARSPNITRLDIRCGSRWLTSHELIVILRHTSHLTHLELSFHNRHSLDDALLDALSYKAGAAPLVPHLHHLVLFNIREDATAALEHMLSSRWQADAEVASAPPAVARWSQVVLWGEYSKQFMDSMEMLQRKGLPLEIKS</sequence>
<keyword evidence="2" id="KW-1185">Reference proteome</keyword>
<dbReference type="Proteomes" id="UP000623467">
    <property type="component" value="Unassembled WGS sequence"/>
</dbReference>
<proteinExistence type="predicted"/>
<dbReference type="OrthoDB" id="2864796at2759"/>
<dbReference type="Gene3D" id="3.80.10.10">
    <property type="entry name" value="Ribonuclease Inhibitor"/>
    <property type="match status" value="1"/>
</dbReference>
<protein>
    <submittedName>
        <fullName evidence="1">Uncharacterized protein</fullName>
    </submittedName>
</protein>
<dbReference type="AlphaFoldDB" id="A0A8H6YAN9"/>
<dbReference type="InterPro" id="IPR032675">
    <property type="entry name" value="LRR_dom_sf"/>
</dbReference>
<dbReference type="EMBL" id="JACAZH010000010">
    <property type="protein sequence ID" value="KAF7357513.1"/>
    <property type="molecule type" value="Genomic_DNA"/>
</dbReference>
<evidence type="ECO:0000313" key="1">
    <source>
        <dbReference type="EMBL" id="KAF7357513.1"/>
    </source>
</evidence>
<comment type="caution">
    <text evidence="1">The sequence shown here is derived from an EMBL/GenBank/DDBJ whole genome shotgun (WGS) entry which is preliminary data.</text>
</comment>
<reference evidence="1" key="1">
    <citation type="submission" date="2020-05" db="EMBL/GenBank/DDBJ databases">
        <title>Mycena genomes resolve the evolution of fungal bioluminescence.</title>
        <authorList>
            <person name="Tsai I.J."/>
        </authorList>
    </citation>
    <scope>NUCLEOTIDE SEQUENCE</scope>
    <source>
        <strain evidence="1">160909Yilan</strain>
    </source>
</reference>
<organism evidence="1 2">
    <name type="scientific">Mycena sanguinolenta</name>
    <dbReference type="NCBI Taxonomy" id="230812"/>
    <lineage>
        <taxon>Eukaryota</taxon>
        <taxon>Fungi</taxon>
        <taxon>Dikarya</taxon>
        <taxon>Basidiomycota</taxon>
        <taxon>Agaricomycotina</taxon>
        <taxon>Agaricomycetes</taxon>
        <taxon>Agaricomycetidae</taxon>
        <taxon>Agaricales</taxon>
        <taxon>Marasmiineae</taxon>
        <taxon>Mycenaceae</taxon>
        <taxon>Mycena</taxon>
    </lineage>
</organism>